<dbReference type="GO" id="GO:0008017">
    <property type="term" value="F:microtubule binding"/>
    <property type="evidence" value="ECO:0007669"/>
    <property type="project" value="TreeGrafter"/>
</dbReference>
<dbReference type="EMBL" id="GL453868">
    <property type="protein sequence ID" value="EFN75337.1"/>
    <property type="molecule type" value="Genomic_DNA"/>
</dbReference>
<dbReference type="InParanoid" id="E2C9J8"/>
<dbReference type="PROSITE" id="PS50005">
    <property type="entry name" value="TPR"/>
    <property type="match status" value="1"/>
</dbReference>
<dbReference type="Pfam" id="PF21033">
    <property type="entry name" value="RMD1-3"/>
    <property type="match status" value="1"/>
</dbReference>
<evidence type="ECO:0000256" key="7">
    <source>
        <dbReference type="ARBA" id="ARBA00039966"/>
    </source>
</evidence>
<evidence type="ECO:0000313" key="11">
    <source>
        <dbReference type="Proteomes" id="UP000008237"/>
    </source>
</evidence>
<accession>E2C9J8</accession>
<protein>
    <recommendedName>
        <fullName evidence="7">Regulator of microtubule dynamics protein 1</fullName>
    </recommendedName>
    <alternativeName>
        <fullName evidence="8">Protein FAM82B</fullName>
    </alternativeName>
</protein>
<keyword evidence="6" id="KW-0206">Cytoskeleton</keyword>
<dbReference type="STRING" id="610380.E2C9J8"/>
<dbReference type="InterPro" id="IPR011990">
    <property type="entry name" value="TPR-like_helical_dom_sf"/>
</dbReference>
<comment type="subcellular location">
    <subcellularLocation>
        <location evidence="1">Cytoplasm</location>
        <location evidence="1">Cytoskeleton</location>
    </subcellularLocation>
</comment>
<dbReference type="OrthoDB" id="69711at2759"/>
<keyword evidence="3" id="KW-0963">Cytoplasm</keyword>
<dbReference type="GO" id="GO:0005876">
    <property type="term" value="C:spindle microtubule"/>
    <property type="evidence" value="ECO:0007669"/>
    <property type="project" value="TreeGrafter"/>
</dbReference>
<proteinExistence type="predicted"/>
<evidence type="ECO:0000256" key="5">
    <source>
        <dbReference type="ARBA" id="ARBA00022803"/>
    </source>
</evidence>
<evidence type="ECO:0000256" key="9">
    <source>
        <dbReference type="PROSITE-ProRule" id="PRU00339"/>
    </source>
</evidence>
<evidence type="ECO:0000256" key="1">
    <source>
        <dbReference type="ARBA" id="ARBA00004245"/>
    </source>
</evidence>
<sequence length="251" mass="29161">MGVWGFIRNTNKQNSNIETQILGREILLDRADALFNQGNYKEIYDILSNHKDSKDVEILWRLCRAIYKISKVASDVEAQKLIHEGYDLISTALDIQKDHHAVHKWMAIFLDSKGILEGTKAHIRELQNIKKHLLEASKLNPADATTFYMLGCWCYEISNLTWYQRKIASIIFGEPPTSTFEEALMYYEKAEKVDPNFYSHNLLMLGKTYLKLKRKEDAIKYLQKVLLFPAENDDDQKAKQEAQRILSNICL</sequence>
<evidence type="ECO:0000256" key="6">
    <source>
        <dbReference type="ARBA" id="ARBA00023212"/>
    </source>
</evidence>
<dbReference type="InterPro" id="IPR049039">
    <property type="entry name" value="RMD1-3_a_helical_rpt"/>
</dbReference>
<keyword evidence="11" id="KW-1185">Reference proteome</keyword>
<keyword evidence="4" id="KW-0677">Repeat</keyword>
<dbReference type="Gene3D" id="1.25.40.10">
    <property type="entry name" value="Tetratricopeptide repeat domain"/>
    <property type="match status" value="1"/>
</dbReference>
<organism evidence="11">
    <name type="scientific">Harpegnathos saltator</name>
    <name type="common">Jerdon's jumping ant</name>
    <dbReference type="NCBI Taxonomy" id="610380"/>
    <lineage>
        <taxon>Eukaryota</taxon>
        <taxon>Metazoa</taxon>
        <taxon>Ecdysozoa</taxon>
        <taxon>Arthropoda</taxon>
        <taxon>Hexapoda</taxon>
        <taxon>Insecta</taxon>
        <taxon>Pterygota</taxon>
        <taxon>Neoptera</taxon>
        <taxon>Endopterygota</taxon>
        <taxon>Hymenoptera</taxon>
        <taxon>Apocrita</taxon>
        <taxon>Aculeata</taxon>
        <taxon>Formicoidea</taxon>
        <taxon>Formicidae</taxon>
        <taxon>Ponerinae</taxon>
        <taxon>Ponerini</taxon>
        <taxon>Harpegnathos</taxon>
    </lineage>
</organism>
<dbReference type="OMA" id="KDVEILW"/>
<keyword evidence="5 9" id="KW-0802">TPR repeat</keyword>
<dbReference type="PANTHER" id="PTHR16056:SF16">
    <property type="entry name" value="REGULATOR OF MICROTUBULE DYNAMICS PROTEIN 1"/>
    <property type="match status" value="1"/>
</dbReference>
<dbReference type="GO" id="GO:0097431">
    <property type="term" value="C:mitotic spindle pole"/>
    <property type="evidence" value="ECO:0007669"/>
    <property type="project" value="TreeGrafter"/>
</dbReference>
<gene>
    <name evidence="10" type="ORF">EAI_06120</name>
</gene>
<dbReference type="GO" id="GO:0005739">
    <property type="term" value="C:mitochondrion"/>
    <property type="evidence" value="ECO:0007669"/>
    <property type="project" value="TreeGrafter"/>
</dbReference>
<dbReference type="Proteomes" id="UP000008237">
    <property type="component" value="Unassembled WGS sequence"/>
</dbReference>
<dbReference type="PANTHER" id="PTHR16056">
    <property type="entry name" value="REGULATOR OF MICROTUBULE DYNAMICS PROTEIN"/>
    <property type="match status" value="1"/>
</dbReference>
<evidence type="ECO:0000256" key="2">
    <source>
        <dbReference type="ARBA" id="ARBA00011375"/>
    </source>
</evidence>
<evidence type="ECO:0000313" key="10">
    <source>
        <dbReference type="EMBL" id="EFN75337.1"/>
    </source>
</evidence>
<comment type="subunit">
    <text evidence="2">Interacts with microtubules.</text>
</comment>
<dbReference type="InterPro" id="IPR019734">
    <property type="entry name" value="TPR_rpt"/>
</dbReference>
<evidence type="ECO:0000256" key="3">
    <source>
        <dbReference type="ARBA" id="ARBA00022490"/>
    </source>
</evidence>
<name>E2C9J8_HARSA</name>
<evidence type="ECO:0000256" key="8">
    <source>
        <dbReference type="ARBA" id="ARBA00041958"/>
    </source>
</evidence>
<dbReference type="AlphaFoldDB" id="E2C9J8"/>
<evidence type="ECO:0000256" key="4">
    <source>
        <dbReference type="ARBA" id="ARBA00022737"/>
    </source>
</evidence>
<feature type="repeat" description="TPR" evidence="9">
    <location>
        <begin position="199"/>
        <end position="232"/>
    </location>
</feature>
<dbReference type="SUPFAM" id="SSF48452">
    <property type="entry name" value="TPR-like"/>
    <property type="match status" value="1"/>
</dbReference>
<reference evidence="10 11" key="1">
    <citation type="journal article" date="2010" name="Science">
        <title>Genomic comparison of the ants Camponotus floridanus and Harpegnathos saltator.</title>
        <authorList>
            <person name="Bonasio R."/>
            <person name="Zhang G."/>
            <person name="Ye C."/>
            <person name="Mutti N.S."/>
            <person name="Fang X."/>
            <person name="Qin N."/>
            <person name="Donahue G."/>
            <person name="Yang P."/>
            <person name="Li Q."/>
            <person name="Li C."/>
            <person name="Zhang P."/>
            <person name="Huang Z."/>
            <person name="Berger S.L."/>
            <person name="Reinberg D."/>
            <person name="Wang J."/>
            <person name="Liebig J."/>
        </authorList>
    </citation>
    <scope>NUCLEOTIDE SEQUENCE [LARGE SCALE GENOMIC DNA]</scope>
    <source>
        <strain evidence="10 11">R22 G/1</strain>
    </source>
</reference>